<evidence type="ECO:0000313" key="2">
    <source>
        <dbReference type="EMBL" id="PKY00971.1"/>
    </source>
</evidence>
<evidence type="ECO:0000256" key="1">
    <source>
        <dbReference type="SAM" id="SignalP"/>
    </source>
</evidence>
<dbReference type="RefSeq" id="XP_024689565.1">
    <property type="nucleotide sequence ID" value="XM_024836132.1"/>
</dbReference>
<reference evidence="2" key="1">
    <citation type="submission" date="2016-12" db="EMBL/GenBank/DDBJ databases">
        <title>The genomes of Aspergillus section Nigri reveals drivers in fungal speciation.</title>
        <authorList>
            <consortium name="DOE Joint Genome Institute"/>
            <person name="Vesth T.C."/>
            <person name="Nybo J."/>
            <person name="Theobald S."/>
            <person name="Brandl J."/>
            <person name="Frisvad J.C."/>
            <person name="Nielsen K.F."/>
            <person name="Lyhne E.K."/>
            <person name="Kogle M.E."/>
            <person name="Kuo A."/>
            <person name="Riley R."/>
            <person name="Clum A."/>
            <person name="Nolan M."/>
            <person name="Lipzen A."/>
            <person name="Salamov A."/>
            <person name="Henrissat B."/>
            <person name="Wiebenga A."/>
            <person name="De vries R.P."/>
            <person name="Grigoriev I.V."/>
            <person name="Mortensen U.H."/>
            <person name="Andersen M.R."/>
            <person name="Baker S.E."/>
        </authorList>
    </citation>
    <scope>NUCLEOTIDE SEQUENCE</scope>
    <source>
        <strain evidence="2">IBT 28561</strain>
    </source>
</reference>
<dbReference type="EMBL" id="MSFM01000012">
    <property type="protein sequence ID" value="PKY00971.1"/>
    <property type="molecule type" value="Genomic_DNA"/>
</dbReference>
<dbReference type="Proteomes" id="UP000234254">
    <property type="component" value="Unassembled WGS sequence"/>
</dbReference>
<feature type="chain" id="PRO_5014192001" evidence="1">
    <location>
        <begin position="21"/>
        <end position="252"/>
    </location>
</feature>
<gene>
    <name evidence="2" type="ORF">P168DRAFT_284540</name>
</gene>
<keyword evidence="3" id="KW-1185">Reference proteome</keyword>
<proteinExistence type="predicted"/>
<dbReference type="OrthoDB" id="4295718at2759"/>
<dbReference type="AlphaFoldDB" id="A0A2I1CTN6"/>
<keyword evidence="1" id="KW-0732">Signal</keyword>
<dbReference type="VEuPathDB" id="FungiDB:P168DRAFT_284540"/>
<dbReference type="GeneID" id="36543656"/>
<organism evidence="2 3">
    <name type="scientific">Aspergillus campestris (strain IBT 28561)</name>
    <dbReference type="NCBI Taxonomy" id="1392248"/>
    <lineage>
        <taxon>Eukaryota</taxon>
        <taxon>Fungi</taxon>
        <taxon>Dikarya</taxon>
        <taxon>Ascomycota</taxon>
        <taxon>Pezizomycotina</taxon>
        <taxon>Eurotiomycetes</taxon>
        <taxon>Eurotiomycetidae</taxon>
        <taxon>Eurotiales</taxon>
        <taxon>Aspergillaceae</taxon>
        <taxon>Aspergillus</taxon>
        <taxon>Aspergillus subgen. Circumdati</taxon>
    </lineage>
</organism>
<protein>
    <submittedName>
        <fullName evidence="2">Uncharacterized protein</fullName>
    </submittedName>
</protein>
<comment type="caution">
    <text evidence="2">The sequence shown here is derived from an EMBL/GenBank/DDBJ whole genome shotgun (WGS) entry which is preliminary data.</text>
</comment>
<accession>A0A2I1CTN6</accession>
<sequence length="252" mass="27684">MKFPLFLLLVLCSTNTAAYGISGAYERMLYWYAYELDQQADGPKVVAKRCAGEFGVKTCNLKQFLTYIAEGPGEKANARSLPDAINGHSIKADTAAEMIHRGHLTGSYRINYVYEMVDKAPDLFAMIARHGRGVNRPQTSLISDKTAGKSVRHYPLNQVMTARKRIEDMRVAGNIQAAGDHLRQKFDANHVPANDLSGGTPVTQGLVVETSERVSLENNLRYIAVNLQEAGERIQATNPPNAEPEGSGFNLS</sequence>
<name>A0A2I1CTN6_ASPC2</name>
<evidence type="ECO:0000313" key="3">
    <source>
        <dbReference type="Proteomes" id="UP000234254"/>
    </source>
</evidence>
<feature type="signal peptide" evidence="1">
    <location>
        <begin position="1"/>
        <end position="20"/>
    </location>
</feature>